<dbReference type="EMBL" id="JAFBFH010000019">
    <property type="protein sequence ID" value="MBM7715855.1"/>
    <property type="molecule type" value="Genomic_DNA"/>
</dbReference>
<dbReference type="RefSeq" id="WP_077110888.1">
    <property type="nucleotide sequence ID" value="NZ_JAFBFH010000019.1"/>
</dbReference>
<dbReference type="InterPro" id="IPR039564">
    <property type="entry name" value="Peptidase_C39-like"/>
</dbReference>
<dbReference type="CDD" id="cd02549">
    <property type="entry name" value="Peptidase_C39A"/>
    <property type="match status" value="1"/>
</dbReference>
<evidence type="ECO:0000313" key="3">
    <source>
        <dbReference type="EMBL" id="MBM7715855.1"/>
    </source>
</evidence>
<feature type="transmembrane region" description="Helical" evidence="1">
    <location>
        <begin position="6"/>
        <end position="22"/>
    </location>
</feature>
<feature type="transmembrane region" description="Helical" evidence="1">
    <location>
        <begin position="29"/>
        <end position="48"/>
    </location>
</feature>
<dbReference type="PIRSF" id="PIRSF032442">
    <property type="entry name" value="UCP032442"/>
    <property type="match status" value="1"/>
</dbReference>
<evidence type="ECO:0000256" key="1">
    <source>
        <dbReference type="SAM" id="Phobius"/>
    </source>
</evidence>
<name>A0ABS2R870_9BACI</name>
<dbReference type="PANTHER" id="PTHR37806">
    <property type="entry name" value="LMO0724 PROTEIN"/>
    <property type="match status" value="1"/>
</dbReference>
<keyword evidence="1" id="KW-0472">Membrane</keyword>
<evidence type="ECO:0000313" key="4">
    <source>
        <dbReference type="Proteomes" id="UP000823485"/>
    </source>
</evidence>
<evidence type="ECO:0000259" key="2">
    <source>
        <dbReference type="Pfam" id="PF13529"/>
    </source>
</evidence>
<dbReference type="InterPro" id="IPR039563">
    <property type="entry name" value="Peptidase_C39_single_dom"/>
</dbReference>
<dbReference type="PANTHER" id="PTHR37806:SF1">
    <property type="entry name" value="PEPTIDASE C39-LIKE DOMAIN-CONTAINING PROTEIN"/>
    <property type="match status" value="1"/>
</dbReference>
<feature type="domain" description="Peptidase C39-like" evidence="2">
    <location>
        <begin position="80"/>
        <end position="244"/>
    </location>
</feature>
<sequence length="275" mass="30773">MNTSVLYIMIPSLLLVLLFLYFKRDSWGYTIAVLLSAATFIFVLFNTVQSSKSNQAIAFQGGTKSGNMEIIPIKDQVLIDAPVVNQMPELPRGCEVTALSMLLESAGVSTDKMKLAKEIKKDPTPRTVKNGKVYFGNPNEGFVGNMYTFSEPGLGVYHGPIMELGEKYLPGKMVNLTGQSFEELKIPLSTGRPVWVIINAEYRELDDSYFETWETKSGPVKITMKEHSVLITGYDEKYVYFNDPLTGKKNKKAPIRDFEKSWVQMGSQALTYSGD</sequence>
<comment type="caution">
    <text evidence="3">The sequence shown here is derived from an EMBL/GenBank/DDBJ whole genome shotgun (WGS) entry which is preliminary data.</text>
</comment>
<keyword evidence="4" id="KW-1185">Reference proteome</keyword>
<keyword evidence="1" id="KW-1133">Transmembrane helix</keyword>
<dbReference type="Pfam" id="PF13529">
    <property type="entry name" value="Peptidase_C39_2"/>
    <property type="match status" value="1"/>
</dbReference>
<dbReference type="InterPro" id="IPR016997">
    <property type="entry name" value="UCP032442"/>
</dbReference>
<dbReference type="Proteomes" id="UP000823485">
    <property type="component" value="Unassembled WGS sequence"/>
</dbReference>
<reference evidence="3 4" key="1">
    <citation type="submission" date="2021-01" db="EMBL/GenBank/DDBJ databases">
        <title>Genomic Encyclopedia of Type Strains, Phase IV (KMG-IV): sequencing the most valuable type-strain genomes for metagenomic binning, comparative biology and taxonomic classification.</title>
        <authorList>
            <person name="Goeker M."/>
        </authorList>
    </citation>
    <scope>NUCLEOTIDE SEQUENCE [LARGE SCALE GENOMIC DNA]</scope>
    <source>
        <strain evidence="3 4">DSM 105453</strain>
    </source>
</reference>
<gene>
    <name evidence="3" type="ORF">JOC94_002844</name>
</gene>
<proteinExistence type="predicted"/>
<keyword evidence="1" id="KW-0812">Transmembrane</keyword>
<protein>
    <submittedName>
        <fullName evidence="3">Uncharacterized protein YvpB</fullName>
    </submittedName>
</protein>
<dbReference type="Gene3D" id="3.90.70.10">
    <property type="entry name" value="Cysteine proteinases"/>
    <property type="match status" value="1"/>
</dbReference>
<accession>A0ABS2R870</accession>
<organism evidence="3 4">
    <name type="scientific">Siminovitchia thermophila</name>
    <dbReference type="NCBI Taxonomy" id="1245522"/>
    <lineage>
        <taxon>Bacteria</taxon>
        <taxon>Bacillati</taxon>
        <taxon>Bacillota</taxon>
        <taxon>Bacilli</taxon>
        <taxon>Bacillales</taxon>
        <taxon>Bacillaceae</taxon>
        <taxon>Siminovitchia</taxon>
    </lineage>
</organism>